<dbReference type="Gene3D" id="2.60.120.260">
    <property type="entry name" value="Galactose-binding domain-like"/>
    <property type="match status" value="1"/>
</dbReference>
<dbReference type="Gene3D" id="3.20.20.80">
    <property type="entry name" value="Glycosidases"/>
    <property type="match status" value="1"/>
</dbReference>
<dbReference type="InterPro" id="IPR008979">
    <property type="entry name" value="Galactose-bd-like_sf"/>
</dbReference>
<feature type="domain" description="Alpha-L-arabinofuranosidase C-terminal" evidence="7">
    <location>
        <begin position="419"/>
        <end position="608"/>
    </location>
</feature>
<dbReference type="EMBL" id="JAPFFF010000031">
    <property type="protein sequence ID" value="KAK8845096.1"/>
    <property type="molecule type" value="Genomic_DNA"/>
</dbReference>
<dbReference type="InterPro" id="IPR051563">
    <property type="entry name" value="Glycosyl_Hydrolase_51"/>
</dbReference>
<dbReference type="SUPFAM" id="SSF51445">
    <property type="entry name" value="(Trans)glycosidases"/>
    <property type="match status" value="1"/>
</dbReference>
<keyword evidence="9" id="KW-1185">Reference proteome</keyword>
<organism evidence="8 9">
    <name type="scientific">Tritrichomonas musculus</name>
    <dbReference type="NCBI Taxonomy" id="1915356"/>
    <lineage>
        <taxon>Eukaryota</taxon>
        <taxon>Metamonada</taxon>
        <taxon>Parabasalia</taxon>
        <taxon>Tritrichomonadida</taxon>
        <taxon>Tritrichomonadidae</taxon>
        <taxon>Tritrichomonas</taxon>
    </lineage>
</organism>
<dbReference type="SUPFAM" id="SSF49785">
    <property type="entry name" value="Galactose-binding domain-like"/>
    <property type="match status" value="1"/>
</dbReference>
<gene>
    <name evidence="8" type="ORF">M9Y10_021275</name>
</gene>
<dbReference type="InterPro" id="IPR055235">
    <property type="entry name" value="ASD1_cat"/>
</dbReference>
<sequence>MFGIFFEDINFGADAGLYAELVKNRAFQYPQNLRGWVVFGNATLMNDGPFENNSHYVRLGYSGHREKRTGIENEGYFGIGVCEGCKYRFTVWARTSNTQPQRITVQLIKNDSMDKQEFESQDLFINTTNWTKYELILTSTKTEDKAHLRIYLFSSGEVDLTFVSLFPVNTFKKRLNGLREDLAQALFDLKPGVFRFPGGCVVEGTEEKTRYQWKNTVGKLEERPLNENRWHSWSTSRLFPDYYQTGGLGFYEYFQLAEDIGAEPLPVLNSGLICQFQNDDDQQIPLYMISQFVQDSLDLIEFANGDNNTKWGRLRIEMGHEKPFNLKYIAIGNEQWGVIFPERFERFVTAIRHQYPDIKIVGTAGASLDDSMYDYMWREMRLLKPDLVDEHYYMNEEWFLSNADRYDHYDRNSLNVFVGEFACHGAGRQFNHFNASLMEAAFMTGLERNADIVHMATYAPLFAHIKGYKWKPDLIWFDNLRIVKTCSYYVQQLFSVNKGTNFVNLTMNGKPVCGKEGQDGLYASSVWDENDKSFIVKIVNTENVSHFVSVLFDGLDESVKLTKGKRTTFHSDDLLDENTLDDPYRIIPIEKPIEIEGHALNTEINAKTFAVFRFVKEGIIKNDEI</sequence>
<dbReference type="PANTHER" id="PTHR31776:SF0">
    <property type="entry name" value="ALPHA-L-ARABINOFURANOSIDASE 1"/>
    <property type="match status" value="1"/>
</dbReference>
<evidence type="ECO:0000256" key="4">
    <source>
        <dbReference type="ARBA" id="ARBA00022729"/>
    </source>
</evidence>
<dbReference type="Gene3D" id="2.60.40.1180">
    <property type="entry name" value="Golgi alpha-mannosidase II"/>
    <property type="match status" value="1"/>
</dbReference>
<accession>A0ABR2HDL2</accession>
<comment type="similarity">
    <text evidence="2">Belongs to the glycosyl hydrolase 51 family.</text>
</comment>
<evidence type="ECO:0000256" key="1">
    <source>
        <dbReference type="ARBA" id="ARBA00001462"/>
    </source>
</evidence>
<protein>
    <recommendedName>
        <fullName evidence="3">non-reducing end alpha-L-arabinofuranosidase</fullName>
        <ecNumber evidence="3">3.2.1.55</ecNumber>
    </recommendedName>
</protein>
<reference evidence="8 9" key="1">
    <citation type="submission" date="2024-04" db="EMBL/GenBank/DDBJ databases">
        <title>Tritrichomonas musculus Genome.</title>
        <authorList>
            <person name="Alves-Ferreira E."/>
            <person name="Grigg M."/>
            <person name="Lorenzi H."/>
            <person name="Galac M."/>
        </authorList>
    </citation>
    <scope>NUCLEOTIDE SEQUENCE [LARGE SCALE GENOMIC DNA]</scope>
    <source>
        <strain evidence="8 9">EAF2021</strain>
    </source>
</reference>
<proteinExistence type="inferred from homology"/>
<keyword evidence="5" id="KW-0378">Hydrolase</keyword>
<comment type="caution">
    <text evidence="8">The sequence shown here is derived from an EMBL/GenBank/DDBJ whole genome shotgun (WGS) entry which is preliminary data.</text>
</comment>
<dbReference type="Pfam" id="PF22848">
    <property type="entry name" value="ASD1_dom"/>
    <property type="match status" value="1"/>
</dbReference>
<evidence type="ECO:0000256" key="3">
    <source>
        <dbReference type="ARBA" id="ARBA00012670"/>
    </source>
</evidence>
<dbReference type="PANTHER" id="PTHR31776">
    <property type="entry name" value="ALPHA-L-ARABINOFURANOSIDASE 1"/>
    <property type="match status" value="1"/>
</dbReference>
<dbReference type="Proteomes" id="UP001470230">
    <property type="component" value="Unassembled WGS sequence"/>
</dbReference>
<evidence type="ECO:0000256" key="5">
    <source>
        <dbReference type="ARBA" id="ARBA00022801"/>
    </source>
</evidence>
<dbReference type="InterPro" id="IPR013780">
    <property type="entry name" value="Glyco_hydro_b"/>
</dbReference>
<evidence type="ECO:0000259" key="7">
    <source>
        <dbReference type="SMART" id="SM00813"/>
    </source>
</evidence>
<keyword evidence="6" id="KW-0325">Glycoprotein</keyword>
<comment type="catalytic activity">
    <reaction evidence="1">
        <text>Hydrolysis of terminal non-reducing alpha-L-arabinofuranoside residues in alpha-L-arabinosides.</text>
        <dbReference type="EC" id="3.2.1.55"/>
    </reaction>
</comment>
<dbReference type="Pfam" id="PF06964">
    <property type="entry name" value="Alpha-L-AF_C"/>
    <property type="match status" value="1"/>
</dbReference>
<evidence type="ECO:0000313" key="8">
    <source>
        <dbReference type="EMBL" id="KAK8845096.1"/>
    </source>
</evidence>
<dbReference type="SMART" id="SM00813">
    <property type="entry name" value="Alpha-L-AF_C"/>
    <property type="match status" value="1"/>
</dbReference>
<evidence type="ECO:0000256" key="6">
    <source>
        <dbReference type="ARBA" id="ARBA00023180"/>
    </source>
</evidence>
<evidence type="ECO:0000256" key="2">
    <source>
        <dbReference type="ARBA" id="ARBA00007186"/>
    </source>
</evidence>
<name>A0ABR2HDL2_9EUKA</name>
<dbReference type="EC" id="3.2.1.55" evidence="3"/>
<evidence type="ECO:0000313" key="9">
    <source>
        <dbReference type="Proteomes" id="UP001470230"/>
    </source>
</evidence>
<keyword evidence="4" id="KW-0732">Signal</keyword>
<dbReference type="InterPro" id="IPR003305">
    <property type="entry name" value="CenC_carb-bd"/>
</dbReference>
<dbReference type="InterPro" id="IPR010720">
    <property type="entry name" value="Alpha-L-AF_C"/>
</dbReference>
<dbReference type="Pfam" id="PF02018">
    <property type="entry name" value="CBM_4_9"/>
    <property type="match status" value="1"/>
</dbReference>
<dbReference type="InterPro" id="IPR017853">
    <property type="entry name" value="GH"/>
</dbReference>